<reference evidence="2" key="2">
    <citation type="submission" date="2020-11" db="EMBL/GenBank/DDBJ databases">
        <authorList>
            <person name="McCartney M.A."/>
            <person name="Auch B."/>
            <person name="Kono T."/>
            <person name="Mallez S."/>
            <person name="Becker A."/>
            <person name="Gohl D.M."/>
            <person name="Silverstein K.A.T."/>
            <person name="Koren S."/>
            <person name="Bechman K.B."/>
            <person name="Herman A."/>
            <person name="Abrahante J.E."/>
            <person name="Garbe J."/>
        </authorList>
    </citation>
    <scope>NUCLEOTIDE SEQUENCE</scope>
    <source>
        <strain evidence="2">Duluth1</strain>
        <tissue evidence="2">Whole animal</tissue>
    </source>
</reference>
<evidence type="ECO:0000313" key="3">
    <source>
        <dbReference type="Proteomes" id="UP000828390"/>
    </source>
</evidence>
<dbReference type="AlphaFoldDB" id="A0A9D4I087"/>
<reference evidence="2" key="1">
    <citation type="journal article" date="2019" name="bioRxiv">
        <title>The Genome of the Zebra Mussel, Dreissena polymorpha: A Resource for Invasive Species Research.</title>
        <authorList>
            <person name="McCartney M.A."/>
            <person name="Auch B."/>
            <person name="Kono T."/>
            <person name="Mallez S."/>
            <person name="Zhang Y."/>
            <person name="Obille A."/>
            <person name="Becker A."/>
            <person name="Abrahante J.E."/>
            <person name="Garbe J."/>
            <person name="Badalamenti J.P."/>
            <person name="Herman A."/>
            <person name="Mangelson H."/>
            <person name="Liachko I."/>
            <person name="Sullivan S."/>
            <person name="Sone E.D."/>
            <person name="Koren S."/>
            <person name="Silverstein K.A.T."/>
            <person name="Beckman K.B."/>
            <person name="Gohl D.M."/>
        </authorList>
    </citation>
    <scope>NUCLEOTIDE SEQUENCE</scope>
    <source>
        <strain evidence="2">Duluth1</strain>
        <tissue evidence="2">Whole animal</tissue>
    </source>
</reference>
<evidence type="ECO:0000313" key="2">
    <source>
        <dbReference type="EMBL" id="KAH3739388.1"/>
    </source>
</evidence>
<keyword evidence="3" id="KW-1185">Reference proteome</keyword>
<feature type="region of interest" description="Disordered" evidence="1">
    <location>
        <begin position="1"/>
        <end position="25"/>
    </location>
</feature>
<feature type="compositionally biased region" description="Basic and acidic residues" evidence="1">
    <location>
        <begin position="9"/>
        <end position="22"/>
    </location>
</feature>
<comment type="caution">
    <text evidence="2">The sequence shown here is derived from an EMBL/GenBank/DDBJ whole genome shotgun (WGS) entry which is preliminary data.</text>
</comment>
<evidence type="ECO:0000256" key="1">
    <source>
        <dbReference type="SAM" id="MobiDB-lite"/>
    </source>
</evidence>
<gene>
    <name evidence="2" type="ORF">DPMN_046040</name>
</gene>
<organism evidence="2 3">
    <name type="scientific">Dreissena polymorpha</name>
    <name type="common">Zebra mussel</name>
    <name type="synonym">Mytilus polymorpha</name>
    <dbReference type="NCBI Taxonomy" id="45954"/>
    <lineage>
        <taxon>Eukaryota</taxon>
        <taxon>Metazoa</taxon>
        <taxon>Spiralia</taxon>
        <taxon>Lophotrochozoa</taxon>
        <taxon>Mollusca</taxon>
        <taxon>Bivalvia</taxon>
        <taxon>Autobranchia</taxon>
        <taxon>Heteroconchia</taxon>
        <taxon>Euheterodonta</taxon>
        <taxon>Imparidentia</taxon>
        <taxon>Neoheterodontei</taxon>
        <taxon>Myida</taxon>
        <taxon>Dreissenoidea</taxon>
        <taxon>Dreissenidae</taxon>
        <taxon>Dreissena</taxon>
    </lineage>
</organism>
<accession>A0A9D4I087</accession>
<dbReference type="Proteomes" id="UP000828390">
    <property type="component" value="Unassembled WGS sequence"/>
</dbReference>
<sequence length="137" mass="15729">MSYNVTSKPETHYFRPPTDHLPRSRSKLPRLWSHDGVVIGLRSWKSLFLENNPFCHQNPTAKLHAKNGRRRQQHFESVRFVVQKRDRYPLRSCYQNQEPAGGKARAIGDRGKLAEKVAGDCGSHKRVLGGVEDGRHM</sequence>
<name>A0A9D4I087_DREPO</name>
<proteinExistence type="predicted"/>
<dbReference type="EMBL" id="JAIWYP010000011">
    <property type="protein sequence ID" value="KAH3739388.1"/>
    <property type="molecule type" value="Genomic_DNA"/>
</dbReference>
<protein>
    <submittedName>
        <fullName evidence="2">Uncharacterized protein</fullName>
    </submittedName>
</protein>